<feature type="region of interest" description="Disordered" evidence="1">
    <location>
        <begin position="30"/>
        <end position="65"/>
    </location>
</feature>
<accession>A0A917VRJ3</accession>
<dbReference type="RefSeq" id="WP_189326632.1">
    <property type="nucleotide sequence ID" value="NZ_BMPQ01000034.1"/>
</dbReference>
<evidence type="ECO:0008006" key="4">
    <source>
        <dbReference type="Google" id="ProtNLM"/>
    </source>
</evidence>
<evidence type="ECO:0000313" key="2">
    <source>
        <dbReference type="EMBL" id="GGL07036.1"/>
    </source>
</evidence>
<evidence type="ECO:0000256" key="1">
    <source>
        <dbReference type="SAM" id="MobiDB-lite"/>
    </source>
</evidence>
<dbReference type="AlphaFoldDB" id="A0A917VRJ3"/>
<evidence type="ECO:0000313" key="3">
    <source>
        <dbReference type="Proteomes" id="UP000637788"/>
    </source>
</evidence>
<proteinExistence type="predicted"/>
<reference evidence="2" key="2">
    <citation type="submission" date="2020-09" db="EMBL/GenBank/DDBJ databases">
        <authorList>
            <person name="Sun Q."/>
            <person name="Ohkuma M."/>
        </authorList>
    </citation>
    <scope>NUCLEOTIDE SEQUENCE</scope>
    <source>
        <strain evidence="2">JCM 3035</strain>
    </source>
</reference>
<reference evidence="2" key="1">
    <citation type="journal article" date="2014" name="Int. J. Syst. Evol. Microbiol.">
        <title>Complete genome sequence of Corynebacterium casei LMG S-19264T (=DSM 44701T), isolated from a smear-ripened cheese.</title>
        <authorList>
            <consortium name="US DOE Joint Genome Institute (JGI-PGF)"/>
            <person name="Walter F."/>
            <person name="Albersmeier A."/>
            <person name="Kalinowski J."/>
            <person name="Ruckert C."/>
        </authorList>
    </citation>
    <scope>NUCLEOTIDE SEQUENCE</scope>
    <source>
        <strain evidence="2">JCM 3035</strain>
    </source>
</reference>
<organism evidence="2 3">
    <name type="scientific">Streptomyces flaveus</name>
    <dbReference type="NCBI Taxonomy" id="66370"/>
    <lineage>
        <taxon>Bacteria</taxon>
        <taxon>Bacillati</taxon>
        <taxon>Actinomycetota</taxon>
        <taxon>Actinomycetes</taxon>
        <taxon>Kitasatosporales</taxon>
        <taxon>Streptomycetaceae</taxon>
        <taxon>Streptomyces</taxon>
        <taxon>Streptomyces aurantiacus group</taxon>
    </lineage>
</organism>
<sequence>MNLRHTMKGRTVLTAVAITTGLVLTVAGCGGGDGGDEPDKNASSSSPAKSEGSDDKQESQAPPASQTLAEVKGGGLTLAVTSATRDEGGFVTVEGTVTNGSGKPWVAADWRGDESELVKNGGSIAGASLVDQAGKKKYLVLRDTEGRCLCTRFTGGVGSGDTTEWFAQFPAPPEGTAKVDFQVGAMPPASVELSEGE</sequence>
<dbReference type="PROSITE" id="PS51257">
    <property type="entry name" value="PROKAR_LIPOPROTEIN"/>
    <property type="match status" value="1"/>
</dbReference>
<keyword evidence="3" id="KW-1185">Reference proteome</keyword>
<gene>
    <name evidence="2" type="ORF">GCM10010094_79830</name>
</gene>
<dbReference type="Proteomes" id="UP000637788">
    <property type="component" value="Unassembled WGS sequence"/>
</dbReference>
<protein>
    <recommendedName>
        <fullName evidence="4">Lipoprotein</fullName>
    </recommendedName>
</protein>
<name>A0A917VRJ3_9ACTN</name>
<dbReference type="EMBL" id="BMPQ01000034">
    <property type="protein sequence ID" value="GGL07036.1"/>
    <property type="molecule type" value="Genomic_DNA"/>
</dbReference>
<comment type="caution">
    <text evidence="2">The sequence shown here is derived from an EMBL/GenBank/DDBJ whole genome shotgun (WGS) entry which is preliminary data.</text>
</comment>